<evidence type="ECO:0000256" key="2">
    <source>
        <dbReference type="ARBA" id="ARBA00022598"/>
    </source>
</evidence>
<dbReference type="OrthoDB" id="337870at2759"/>
<dbReference type="Pfam" id="PF00579">
    <property type="entry name" value="tRNA-synt_1b"/>
    <property type="match status" value="1"/>
</dbReference>
<dbReference type="InParanoid" id="A0A317XVX5"/>
<dbReference type="EMBL" id="KZ819189">
    <property type="protein sequence ID" value="PWZ02060.1"/>
    <property type="molecule type" value="Genomic_DNA"/>
</dbReference>
<dbReference type="STRING" id="1882483.A0A317XVX5"/>
<keyword evidence="3 9" id="KW-0547">Nucleotide-binding</keyword>
<comment type="catalytic activity">
    <reaction evidence="8 9">
        <text>tRNA(Tyr) + L-tyrosine + ATP = L-tyrosyl-tRNA(Tyr) + AMP + diphosphate + H(+)</text>
        <dbReference type="Rhea" id="RHEA:10220"/>
        <dbReference type="Rhea" id="RHEA-COMP:9706"/>
        <dbReference type="Rhea" id="RHEA-COMP:9707"/>
        <dbReference type="ChEBI" id="CHEBI:15378"/>
        <dbReference type="ChEBI" id="CHEBI:30616"/>
        <dbReference type="ChEBI" id="CHEBI:33019"/>
        <dbReference type="ChEBI" id="CHEBI:58315"/>
        <dbReference type="ChEBI" id="CHEBI:78442"/>
        <dbReference type="ChEBI" id="CHEBI:78536"/>
        <dbReference type="ChEBI" id="CHEBI:456215"/>
        <dbReference type="EC" id="6.1.1.1"/>
    </reaction>
</comment>
<evidence type="ECO:0000256" key="4">
    <source>
        <dbReference type="ARBA" id="ARBA00022840"/>
    </source>
</evidence>
<name>A0A317XVX5_9BASI</name>
<evidence type="ECO:0000313" key="10">
    <source>
        <dbReference type="EMBL" id="PWZ02060.1"/>
    </source>
</evidence>
<dbReference type="NCBIfam" id="TIGR00234">
    <property type="entry name" value="tyrS"/>
    <property type="match status" value="1"/>
</dbReference>
<reference evidence="10 11" key="1">
    <citation type="journal article" date="2018" name="Mol. Biol. Evol.">
        <title>Broad Genomic Sampling Reveals a Smut Pathogenic Ancestry of the Fungal Clade Ustilaginomycotina.</title>
        <authorList>
            <person name="Kijpornyongpan T."/>
            <person name="Mondo S.J."/>
            <person name="Barry K."/>
            <person name="Sandor L."/>
            <person name="Lee J."/>
            <person name="Lipzen A."/>
            <person name="Pangilinan J."/>
            <person name="LaButti K."/>
            <person name="Hainaut M."/>
            <person name="Henrissat B."/>
            <person name="Grigoriev I.V."/>
            <person name="Spatafora J.W."/>
            <person name="Aime M.C."/>
        </authorList>
    </citation>
    <scope>NUCLEOTIDE SEQUENCE [LARGE SCALE GENOMIC DNA]</scope>
    <source>
        <strain evidence="10 11">MCA 3645</strain>
    </source>
</reference>
<organism evidence="10 11">
    <name type="scientific">Testicularia cyperi</name>
    <dbReference type="NCBI Taxonomy" id="1882483"/>
    <lineage>
        <taxon>Eukaryota</taxon>
        <taxon>Fungi</taxon>
        <taxon>Dikarya</taxon>
        <taxon>Basidiomycota</taxon>
        <taxon>Ustilaginomycotina</taxon>
        <taxon>Ustilaginomycetes</taxon>
        <taxon>Ustilaginales</taxon>
        <taxon>Anthracoideaceae</taxon>
        <taxon>Testicularia</taxon>
    </lineage>
</organism>
<dbReference type="PANTHER" id="PTHR11766">
    <property type="entry name" value="TYROSYL-TRNA SYNTHETASE"/>
    <property type="match status" value="1"/>
</dbReference>
<dbReference type="GO" id="GO:0004831">
    <property type="term" value="F:tyrosine-tRNA ligase activity"/>
    <property type="evidence" value="ECO:0007669"/>
    <property type="project" value="UniProtKB-EC"/>
</dbReference>
<evidence type="ECO:0000256" key="5">
    <source>
        <dbReference type="ARBA" id="ARBA00022917"/>
    </source>
</evidence>
<protein>
    <recommendedName>
        <fullName evidence="1 9">Tyrosine--tRNA ligase</fullName>
        <ecNumber evidence="1 9">6.1.1.1</ecNumber>
    </recommendedName>
    <alternativeName>
        <fullName evidence="7 9">Tyrosyl-tRNA synthetase</fullName>
    </alternativeName>
</protein>
<dbReference type="InterPro" id="IPR002307">
    <property type="entry name" value="Tyr-tRNA-ligase"/>
</dbReference>
<evidence type="ECO:0000256" key="3">
    <source>
        <dbReference type="ARBA" id="ARBA00022741"/>
    </source>
</evidence>
<dbReference type="InterPro" id="IPR014729">
    <property type="entry name" value="Rossmann-like_a/b/a_fold"/>
</dbReference>
<evidence type="ECO:0000256" key="9">
    <source>
        <dbReference type="RuleBase" id="RU361234"/>
    </source>
</evidence>
<dbReference type="PRINTS" id="PR01040">
    <property type="entry name" value="TRNASYNTHTYR"/>
</dbReference>
<dbReference type="GO" id="GO:0003723">
    <property type="term" value="F:RNA binding"/>
    <property type="evidence" value="ECO:0007669"/>
    <property type="project" value="InterPro"/>
</dbReference>
<dbReference type="PANTHER" id="PTHR11766:SF0">
    <property type="entry name" value="TYROSINE--TRNA LIGASE, MITOCHONDRIAL"/>
    <property type="match status" value="1"/>
</dbReference>
<dbReference type="GO" id="GO:0006437">
    <property type="term" value="P:tyrosyl-tRNA aminoacylation"/>
    <property type="evidence" value="ECO:0007669"/>
    <property type="project" value="InterPro"/>
</dbReference>
<feature type="non-terminal residue" evidence="10">
    <location>
        <position position="465"/>
    </location>
</feature>
<dbReference type="Proteomes" id="UP000246740">
    <property type="component" value="Unassembled WGS sequence"/>
</dbReference>
<sequence length="465" mass="50145">ASTSSAAVTQDVQTSSLLAELTDRGLIQQLTSRALHSHLSTGSRVVYAGVDPSASSLHVGNLLPLLTLIHFARYGHNPIVLVGGATGSVGDPSGRSTERNALDPKTLQHNVDGITRQLHSFFGNNPPTETEPQPPRLGMRAILLNNLDWMKGVSLLEFLGTVGRHARLTHMLARESVASRLLGKDQDQEAASSTAGGGGGGGMSFTEFTYQLLQAYDFFHLHRTRSCTVQLGGSDQLGNISAGIDLIRRTTTFSSLPAYGVTLPLLTTSSGEKFGKSAGNAVWLDRALTSDLELYQFFARAADADVERYLGALTLFPQDWVRGIMQRHDEDRAQRFAQKQLAMHLTLLIRGETAAKRARMISEILYPASSSSSSSSFSKKKSACADVESNDNDNNENDIDLDLLAQEPGLVHSIPAPACSQTSTPDAHVIIIDTVSLLTQSKLAKSKSDAKRLLANNAVYINHVQ</sequence>
<evidence type="ECO:0000313" key="11">
    <source>
        <dbReference type="Proteomes" id="UP000246740"/>
    </source>
</evidence>
<keyword evidence="4 9" id="KW-0067">ATP-binding</keyword>
<dbReference type="FunCoup" id="A0A317XVX5">
    <property type="interactions" value="396"/>
</dbReference>
<evidence type="ECO:0000256" key="1">
    <source>
        <dbReference type="ARBA" id="ARBA00013160"/>
    </source>
</evidence>
<dbReference type="GO" id="GO:0005524">
    <property type="term" value="F:ATP binding"/>
    <property type="evidence" value="ECO:0007669"/>
    <property type="project" value="UniProtKB-KW"/>
</dbReference>
<dbReference type="GO" id="GO:0005739">
    <property type="term" value="C:mitochondrion"/>
    <property type="evidence" value="ECO:0007669"/>
    <property type="project" value="TreeGrafter"/>
</dbReference>
<comment type="similarity">
    <text evidence="9">Belongs to the class-I aminoacyl-tRNA synthetase family.</text>
</comment>
<keyword evidence="6 9" id="KW-0030">Aminoacyl-tRNA synthetase</keyword>
<dbReference type="InterPro" id="IPR002305">
    <property type="entry name" value="aa-tRNA-synth_Ic"/>
</dbReference>
<evidence type="ECO:0000256" key="8">
    <source>
        <dbReference type="ARBA" id="ARBA00048248"/>
    </source>
</evidence>
<keyword evidence="11" id="KW-1185">Reference proteome</keyword>
<dbReference type="Gene3D" id="3.10.290.10">
    <property type="entry name" value="RNA-binding S4 domain"/>
    <property type="match status" value="1"/>
</dbReference>
<dbReference type="Gene3D" id="1.10.240.10">
    <property type="entry name" value="Tyrosyl-Transfer RNA Synthetase"/>
    <property type="match status" value="1"/>
</dbReference>
<gene>
    <name evidence="10" type="ORF">BCV70DRAFT_150488</name>
</gene>
<keyword evidence="2 9" id="KW-0436">Ligase</keyword>
<proteinExistence type="inferred from homology"/>
<feature type="non-terminal residue" evidence="10">
    <location>
        <position position="1"/>
    </location>
</feature>
<dbReference type="Gene3D" id="3.40.50.620">
    <property type="entry name" value="HUPs"/>
    <property type="match status" value="1"/>
</dbReference>
<dbReference type="GO" id="GO:0016740">
    <property type="term" value="F:transferase activity"/>
    <property type="evidence" value="ECO:0007669"/>
    <property type="project" value="UniProtKB-KW"/>
</dbReference>
<dbReference type="SUPFAM" id="SSF52374">
    <property type="entry name" value="Nucleotidylyl transferase"/>
    <property type="match status" value="1"/>
</dbReference>
<evidence type="ECO:0000256" key="7">
    <source>
        <dbReference type="ARBA" id="ARBA00033323"/>
    </source>
</evidence>
<dbReference type="InterPro" id="IPR024088">
    <property type="entry name" value="Tyr-tRNA-ligase_bac-type"/>
</dbReference>
<keyword evidence="5 9" id="KW-0648">Protein biosynthesis</keyword>
<dbReference type="AlphaFoldDB" id="A0A317XVX5"/>
<dbReference type="CDD" id="cd00805">
    <property type="entry name" value="TyrRS_core"/>
    <property type="match status" value="1"/>
</dbReference>
<dbReference type="FunFam" id="1.10.240.10:FF:000001">
    <property type="entry name" value="Tyrosine--tRNA ligase"/>
    <property type="match status" value="1"/>
</dbReference>
<keyword evidence="10" id="KW-0808">Transferase</keyword>
<dbReference type="EC" id="6.1.1.1" evidence="1 9"/>
<dbReference type="InterPro" id="IPR036986">
    <property type="entry name" value="S4_RNA-bd_sf"/>
</dbReference>
<dbReference type="GO" id="GO:0005829">
    <property type="term" value="C:cytosol"/>
    <property type="evidence" value="ECO:0007669"/>
    <property type="project" value="TreeGrafter"/>
</dbReference>
<accession>A0A317XVX5</accession>
<evidence type="ECO:0000256" key="6">
    <source>
        <dbReference type="ARBA" id="ARBA00023146"/>
    </source>
</evidence>